<dbReference type="InterPro" id="IPR032508">
    <property type="entry name" value="FecR_C"/>
</dbReference>
<dbReference type="Gene3D" id="2.60.120.1440">
    <property type="match status" value="1"/>
</dbReference>
<evidence type="ECO:0000259" key="3">
    <source>
        <dbReference type="Pfam" id="PF16344"/>
    </source>
</evidence>
<dbReference type="AlphaFoldDB" id="A0A3E1YEY9"/>
<dbReference type="InterPro" id="IPR012373">
    <property type="entry name" value="Ferrdict_sens_TM"/>
</dbReference>
<dbReference type="InterPro" id="IPR006860">
    <property type="entry name" value="FecR"/>
</dbReference>
<feature type="transmembrane region" description="Helical" evidence="1">
    <location>
        <begin position="86"/>
        <end position="106"/>
    </location>
</feature>
<dbReference type="Proteomes" id="UP000260644">
    <property type="component" value="Unassembled WGS sequence"/>
</dbReference>
<proteinExistence type="predicted"/>
<feature type="domain" description="Protein FecR C-terminal" evidence="3">
    <location>
        <begin position="252"/>
        <end position="313"/>
    </location>
</feature>
<dbReference type="PANTHER" id="PTHR30273">
    <property type="entry name" value="PERIPLASMIC SIGNAL SENSOR AND SIGMA FACTOR ACTIVATOR FECR-RELATED"/>
    <property type="match status" value="1"/>
</dbReference>
<protein>
    <submittedName>
        <fullName evidence="4">DUF4974 domain-containing protein</fullName>
    </submittedName>
</protein>
<comment type="caution">
    <text evidence="4">The sequence shown here is derived from an EMBL/GenBank/DDBJ whole genome shotgun (WGS) entry which is preliminary data.</text>
</comment>
<organism evidence="4 5">
    <name type="scientific">Chitinophaga silvatica</name>
    <dbReference type="NCBI Taxonomy" id="2282649"/>
    <lineage>
        <taxon>Bacteria</taxon>
        <taxon>Pseudomonadati</taxon>
        <taxon>Bacteroidota</taxon>
        <taxon>Chitinophagia</taxon>
        <taxon>Chitinophagales</taxon>
        <taxon>Chitinophagaceae</taxon>
        <taxon>Chitinophaga</taxon>
    </lineage>
</organism>
<keyword evidence="1" id="KW-1133">Transmembrane helix</keyword>
<name>A0A3E1YEY9_9BACT</name>
<dbReference type="OrthoDB" id="643763at2"/>
<keyword evidence="5" id="KW-1185">Reference proteome</keyword>
<sequence length="323" mass="36262">MKNELHDMIIEHLLHPENEALTQSINQWMAEDAKNKQTYQDIKFLWESSADLPSSLHDQNNGWQQLATQLQLPATEKTKIFRLGSYWKQIAAAAILLVVIGSYLWFSHQPTEHWTTFAVNNPVIDSVALPDGSSVIARPGTIIAYTTNKGIRKVKLEKGEAFFNVTKDAAHTFTIELPQGMITVLGTSFNVKINSNYTDVAVWDGSVKISDNNTLQSKILLPGNLGILHNDGSLSQPAGNYAYRCAWSNHDLVFKDQEISQVVDAMATYYGAKLKVEDQTVLKKKITVRFNNIPLQDALLVLSEMMDLKMKKTADSTYLFTNQ</sequence>
<dbReference type="EMBL" id="QPMM01000002">
    <property type="protein sequence ID" value="RFS25049.1"/>
    <property type="molecule type" value="Genomic_DNA"/>
</dbReference>
<evidence type="ECO:0000313" key="5">
    <source>
        <dbReference type="Proteomes" id="UP000260644"/>
    </source>
</evidence>
<evidence type="ECO:0000259" key="2">
    <source>
        <dbReference type="Pfam" id="PF04773"/>
    </source>
</evidence>
<dbReference type="PANTHER" id="PTHR30273:SF2">
    <property type="entry name" value="PROTEIN FECR"/>
    <property type="match status" value="1"/>
</dbReference>
<dbReference type="GO" id="GO:0016989">
    <property type="term" value="F:sigma factor antagonist activity"/>
    <property type="evidence" value="ECO:0007669"/>
    <property type="project" value="TreeGrafter"/>
</dbReference>
<keyword evidence="1" id="KW-0472">Membrane</keyword>
<evidence type="ECO:0000256" key="1">
    <source>
        <dbReference type="SAM" id="Phobius"/>
    </source>
</evidence>
<reference evidence="4 5" key="1">
    <citation type="submission" date="2018-07" db="EMBL/GenBank/DDBJ databases">
        <title>Chitinophaga K2CV101002-2 sp. nov., isolated from a monsoon evergreen broad-leaved forest soil.</title>
        <authorList>
            <person name="Lv Y."/>
        </authorList>
    </citation>
    <scope>NUCLEOTIDE SEQUENCE [LARGE SCALE GENOMIC DNA]</scope>
    <source>
        <strain evidence="4 5">GDMCC 1.1288</strain>
    </source>
</reference>
<dbReference type="Pfam" id="PF16344">
    <property type="entry name" value="FecR_C"/>
    <property type="match status" value="1"/>
</dbReference>
<dbReference type="PIRSF" id="PIRSF018266">
    <property type="entry name" value="FecR"/>
    <property type="match status" value="1"/>
</dbReference>
<keyword evidence="1" id="KW-0812">Transmembrane</keyword>
<evidence type="ECO:0000313" key="4">
    <source>
        <dbReference type="EMBL" id="RFS25049.1"/>
    </source>
</evidence>
<dbReference type="RefSeq" id="WP_116975043.1">
    <property type="nucleotide sequence ID" value="NZ_QPMM01000002.1"/>
</dbReference>
<dbReference type="Gene3D" id="3.55.50.30">
    <property type="match status" value="1"/>
</dbReference>
<dbReference type="Pfam" id="PF04773">
    <property type="entry name" value="FecR"/>
    <property type="match status" value="1"/>
</dbReference>
<feature type="domain" description="FecR protein" evidence="2">
    <location>
        <begin position="126"/>
        <end position="208"/>
    </location>
</feature>
<gene>
    <name evidence="4" type="ORF">DVR12_07645</name>
</gene>
<accession>A0A3E1YEY9</accession>